<comment type="caution">
    <text evidence="1">The sequence shown here is derived from an EMBL/GenBank/DDBJ whole genome shotgun (WGS) entry which is preliminary data.</text>
</comment>
<dbReference type="EC" id="3.2.1.78" evidence="1"/>
<keyword evidence="1" id="KW-0326">Glycosidase</keyword>
<gene>
    <name evidence="1" type="ORF">J2X78_000860</name>
</gene>
<evidence type="ECO:0000313" key="1">
    <source>
        <dbReference type="EMBL" id="MDR6782308.1"/>
    </source>
</evidence>
<organism evidence="1 2">
    <name type="scientific">Pedobacter africanus</name>
    <dbReference type="NCBI Taxonomy" id="151894"/>
    <lineage>
        <taxon>Bacteria</taxon>
        <taxon>Pseudomonadati</taxon>
        <taxon>Bacteroidota</taxon>
        <taxon>Sphingobacteriia</taxon>
        <taxon>Sphingobacteriales</taxon>
        <taxon>Sphingobacteriaceae</taxon>
        <taxon>Pedobacter</taxon>
    </lineage>
</organism>
<evidence type="ECO:0000313" key="2">
    <source>
        <dbReference type="Proteomes" id="UP001246858"/>
    </source>
</evidence>
<name>A0ACC6KSH8_9SPHI</name>
<dbReference type="EMBL" id="JAVDTF010000001">
    <property type="protein sequence ID" value="MDR6782308.1"/>
    <property type="molecule type" value="Genomic_DNA"/>
</dbReference>
<sequence length="361" mass="39509">MKNLKNAYFMLILTALFVAIGCKKDKKGPNVDITTGLHVKDGKYLADKCGSKVILRGVNMGNIYAVNFGLKELEEIEKTGANNVRIVLERNYKDWANGGAVTALTAAKIEPVITTCLAKGMIPILELHDFTGSANAAADLQQAAQWWTSAGIKSMLQKYQKSIILNIANEPDNGSASDAGYADANLNAVKAIRNAGYTCPIMIDAANWGKDHVFFLYKGQALMDADPLHNLLFSVHAYWPTKGKFGDYSDAKITADFGALKQSGLPIVLGELAWADIQTTNINNHDVEVPYTINYKLLMKLCQENEFGYIAWWWGFNNNPGANNQLSMTQDGLYNGLAAAGKEIAVNDVNSIKNTSKRICQ</sequence>
<proteinExistence type="predicted"/>
<keyword evidence="1" id="KW-0378">Hydrolase</keyword>
<keyword evidence="2" id="KW-1185">Reference proteome</keyword>
<dbReference type="Proteomes" id="UP001246858">
    <property type="component" value="Unassembled WGS sequence"/>
</dbReference>
<reference evidence="1" key="1">
    <citation type="submission" date="2023-07" db="EMBL/GenBank/DDBJ databases">
        <title>Sorghum-associated microbial communities from plants grown in Nebraska, USA.</title>
        <authorList>
            <person name="Schachtman D."/>
        </authorList>
    </citation>
    <scope>NUCLEOTIDE SEQUENCE</scope>
    <source>
        <strain evidence="1">2697</strain>
    </source>
</reference>
<accession>A0ACC6KSH8</accession>
<protein>
    <submittedName>
        <fullName evidence="1">Mannan endo-1,4-beta-mannosidase</fullName>
        <ecNumber evidence="1">3.2.1.78</ecNumber>
    </submittedName>
</protein>